<dbReference type="Gene3D" id="3.40.50.2000">
    <property type="entry name" value="Glycogen Phosphorylase B"/>
    <property type="match status" value="2"/>
</dbReference>
<dbReference type="AlphaFoldDB" id="A0A4V2J3A8"/>
<dbReference type="Pfam" id="PF00534">
    <property type="entry name" value="Glycos_transf_1"/>
    <property type="match status" value="1"/>
</dbReference>
<evidence type="ECO:0000259" key="2">
    <source>
        <dbReference type="Pfam" id="PF13579"/>
    </source>
</evidence>
<evidence type="ECO:0000313" key="3">
    <source>
        <dbReference type="EMBL" id="TBL70842.1"/>
    </source>
</evidence>
<dbReference type="InterPro" id="IPR028098">
    <property type="entry name" value="Glyco_trans_4-like_N"/>
</dbReference>
<comment type="caution">
    <text evidence="3">The sequence shown here is derived from an EMBL/GenBank/DDBJ whole genome shotgun (WGS) entry which is preliminary data.</text>
</comment>
<organism evidence="3 4">
    <name type="scientific">Paenibacillus thalictri</name>
    <dbReference type="NCBI Taxonomy" id="2527873"/>
    <lineage>
        <taxon>Bacteria</taxon>
        <taxon>Bacillati</taxon>
        <taxon>Bacillota</taxon>
        <taxon>Bacilli</taxon>
        <taxon>Bacillales</taxon>
        <taxon>Paenibacillaceae</taxon>
        <taxon>Paenibacillus</taxon>
    </lineage>
</organism>
<dbReference type="Proteomes" id="UP000293142">
    <property type="component" value="Unassembled WGS sequence"/>
</dbReference>
<keyword evidence="3" id="KW-0808">Transferase</keyword>
<gene>
    <name evidence="3" type="ORF">EYB31_31850</name>
</gene>
<feature type="domain" description="Glycosyl transferase family 1" evidence="1">
    <location>
        <begin position="223"/>
        <end position="387"/>
    </location>
</feature>
<dbReference type="RefSeq" id="WP_131017558.1">
    <property type="nucleotide sequence ID" value="NZ_SIRE01000029.1"/>
</dbReference>
<keyword evidence="4" id="KW-1185">Reference proteome</keyword>
<dbReference type="EMBL" id="SIRE01000029">
    <property type="protein sequence ID" value="TBL70842.1"/>
    <property type="molecule type" value="Genomic_DNA"/>
</dbReference>
<reference evidence="3 4" key="1">
    <citation type="submission" date="2019-02" db="EMBL/GenBank/DDBJ databases">
        <title>Paenibacillus sp. nov., isolated from surface-sterilized tissue of Thalictrum simplex L.</title>
        <authorList>
            <person name="Tuo L."/>
        </authorList>
    </citation>
    <scope>NUCLEOTIDE SEQUENCE [LARGE SCALE GENOMIC DNA]</scope>
    <source>
        <strain evidence="3 4">N2SHLJ1</strain>
    </source>
</reference>
<dbReference type="CDD" id="cd03794">
    <property type="entry name" value="GT4_WbuB-like"/>
    <property type="match status" value="1"/>
</dbReference>
<feature type="domain" description="Glycosyltransferase subfamily 4-like N-terminal" evidence="2">
    <location>
        <begin position="16"/>
        <end position="201"/>
    </location>
</feature>
<dbReference type="SUPFAM" id="SSF53756">
    <property type="entry name" value="UDP-Glycosyltransferase/glycogen phosphorylase"/>
    <property type="match status" value="1"/>
</dbReference>
<accession>A0A4V2J3A8</accession>
<evidence type="ECO:0000259" key="1">
    <source>
        <dbReference type="Pfam" id="PF00534"/>
    </source>
</evidence>
<proteinExistence type="predicted"/>
<dbReference type="InterPro" id="IPR001296">
    <property type="entry name" value="Glyco_trans_1"/>
</dbReference>
<evidence type="ECO:0000313" key="4">
    <source>
        <dbReference type="Proteomes" id="UP000293142"/>
    </source>
</evidence>
<name>A0A4V2J3A8_9BACL</name>
<dbReference type="OrthoDB" id="9811902at2"/>
<dbReference type="Pfam" id="PF13579">
    <property type="entry name" value="Glyco_trans_4_4"/>
    <property type="match status" value="1"/>
</dbReference>
<protein>
    <submittedName>
        <fullName evidence="3">Glycosyltransferase WbuB</fullName>
    </submittedName>
</protein>
<sequence length="407" mass="45415">MNILLINHYAGSVKHGMEYRPYYMARKWTELGHKVTIVAASHSHLRTQAPRLDGPITREVVDGITYIWLKTPGYEGNGAKRVLNMFAFVSKLLQYGSRLSSQLKPHVVIASSTYPLDVIPAKKIADKAGAKLMFEVHDLWPLTPIELGGISPKHPFMMLLQWAENYAYRVSDKVVSMLPKADSHMVAHGMLPDKFSYVPNGINTEEWDAAEKIPEDHNTMLKQLRADGNFIIGYVGSHGLANALDYFIQAAPLLRTLPVKLVMVGKGPDKAKLQELAEKLGADNVIFLPPVPKKSVPQLLSRMDALYIGFKRTALYRFGVSPNKLMDYMMAGKPIINALEAGNDPVKESGGGISIPPEDPAAIERAVRQLLDLSEYERRKLGQQAKKYVLQRHDYNVLAKKFADLMG</sequence>
<dbReference type="PANTHER" id="PTHR12526:SF622">
    <property type="entry name" value="GLYCOSYLTRANSFERASE (GROUP I)"/>
    <property type="match status" value="1"/>
</dbReference>
<dbReference type="PANTHER" id="PTHR12526">
    <property type="entry name" value="GLYCOSYLTRANSFERASE"/>
    <property type="match status" value="1"/>
</dbReference>
<dbReference type="GO" id="GO:0016757">
    <property type="term" value="F:glycosyltransferase activity"/>
    <property type="evidence" value="ECO:0007669"/>
    <property type="project" value="InterPro"/>
</dbReference>